<reference evidence="2" key="1">
    <citation type="submission" date="2022-04" db="EMBL/GenBank/DDBJ databases">
        <title>Whole genome sequence of Sphaerotilus sp. FB-5.</title>
        <authorList>
            <person name="Takeda M."/>
            <person name="Narihara S."/>
            <person name="Akimoto M."/>
            <person name="Akimoto R."/>
            <person name="Nishiyashiki S."/>
            <person name="Murakami T."/>
        </authorList>
    </citation>
    <scope>NUCLEOTIDE SEQUENCE</scope>
    <source>
        <strain evidence="2">FB-5</strain>
    </source>
</reference>
<feature type="signal peptide" evidence="1">
    <location>
        <begin position="1"/>
        <end position="19"/>
    </location>
</feature>
<feature type="chain" id="PRO_5047123447" description="Lipoprotein" evidence="1">
    <location>
        <begin position="20"/>
        <end position="234"/>
    </location>
</feature>
<keyword evidence="3" id="KW-1185">Reference proteome</keyword>
<protein>
    <recommendedName>
        <fullName evidence="4">Lipoprotein</fullName>
    </recommendedName>
</protein>
<evidence type="ECO:0000313" key="2">
    <source>
        <dbReference type="EMBL" id="BDI05245.1"/>
    </source>
</evidence>
<proteinExistence type="predicted"/>
<name>A0ABM7YLD1_9BURK</name>
<sequence length="234" mass="24733">MAALTVGALALGAVGLAGCGGGDNASTTSSSETTTEPPVTYPVEATLATLFTTENDLLYSAYVDPANREDYGFATHITPAAEDHIVQFGGKGDILVRVSYMTSTLSRNGAKVWDSKATLLYTTSPLVWHGQIDDEGTYSVHEPVNALPARAVVGTRSNWFTSVDYTSRDRTTVKQRTTVDYFLAAGDVAGTAWLCLDFKVKEEATGALQNSTTCMKTNTTGAVLGVKRSGASVL</sequence>
<evidence type="ECO:0000256" key="1">
    <source>
        <dbReference type="SAM" id="SignalP"/>
    </source>
</evidence>
<dbReference type="Proteomes" id="UP001057498">
    <property type="component" value="Chromosome"/>
</dbReference>
<accession>A0ABM7YLD1</accession>
<gene>
    <name evidence="2" type="ORF">CATMQ487_22150</name>
</gene>
<keyword evidence="1" id="KW-0732">Signal</keyword>
<dbReference type="EMBL" id="AP025730">
    <property type="protein sequence ID" value="BDI05245.1"/>
    <property type="molecule type" value="Genomic_DNA"/>
</dbReference>
<evidence type="ECO:0008006" key="4">
    <source>
        <dbReference type="Google" id="ProtNLM"/>
    </source>
</evidence>
<evidence type="ECO:0000313" key="3">
    <source>
        <dbReference type="Proteomes" id="UP001057498"/>
    </source>
</evidence>
<organism evidence="2 3">
    <name type="scientific">Sphaerotilus microaerophilus</name>
    <dbReference type="NCBI Taxonomy" id="2914710"/>
    <lineage>
        <taxon>Bacteria</taxon>
        <taxon>Pseudomonadati</taxon>
        <taxon>Pseudomonadota</taxon>
        <taxon>Betaproteobacteria</taxon>
        <taxon>Burkholderiales</taxon>
        <taxon>Sphaerotilaceae</taxon>
        <taxon>Sphaerotilus</taxon>
    </lineage>
</organism>